<protein>
    <recommendedName>
        <fullName evidence="3">PilZ domain-containing protein</fullName>
    </recommendedName>
</protein>
<dbReference type="OrthoDB" id="5394262at2"/>
<dbReference type="STRING" id="115783.SAMN02745119_01628"/>
<evidence type="ECO:0000313" key="1">
    <source>
        <dbReference type="EMBL" id="SJZ78530.1"/>
    </source>
</evidence>
<dbReference type="EMBL" id="FUWR01000007">
    <property type="protein sequence ID" value="SJZ78530.1"/>
    <property type="molecule type" value="Genomic_DNA"/>
</dbReference>
<keyword evidence="2" id="KW-1185">Reference proteome</keyword>
<dbReference type="RefSeq" id="WP_078789930.1">
    <property type="nucleotide sequence ID" value="NZ_FUWR01000007.1"/>
</dbReference>
<organism evidence="1 2">
    <name type="scientific">Trichlorobacter thiogenes</name>
    <dbReference type="NCBI Taxonomy" id="115783"/>
    <lineage>
        <taxon>Bacteria</taxon>
        <taxon>Pseudomonadati</taxon>
        <taxon>Thermodesulfobacteriota</taxon>
        <taxon>Desulfuromonadia</taxon>
        <taxon>Geobacterales</taxon>
        <taxon>Geobacteraceae</taxon>
        <taxon>Trichlorobacter</taxon>
    </lineage>
</organism>
<sequence>MNFTTYFARGQKVFLINTSADRDSSLFEAFSATIVAADNQQFTLRSRYPLHHGEEHTLKPGMSFKITTESYGSGVQLVGTIHSVSGRDFTVQPTAQLEMYQRSQVPRMDTILDYRTFSRSAPVTFFRQEWERYQALLSASSTDKLELSSGEINLGVGGFRHLVDKSDHNSELTMVFIDLEPGTPPICAVAELLWRRSLPDEDRLAIGQRFILIRKSDQERIQAYIQHRQKKQTKKAVRQKNNWELLDRMFRD</sequence>
<dbReference type="AlphaFoldDB" id="A0A1T4NGZ1"/>
<reference evidence="2" key="1">
    <citation type="submission" date="2017-02" db="EMBL/GenBank/DDBJ databases">
        <authorList>
            <person name="Varghese N."/>
            <person name="Submissions S."/>
        </authorList>
    </citation>
    <scope>NUCLEOTIDE SEQUENCE [LARGE SCALE GENOMIC DNA]</scope>
    <source>
        <strain evidence="2">ATCC BAA-34</strain>
    </source>
</reference>
<proteinExistence type="predicted"/>
<evidence type="ECO:0008006" key="3">
    <source>
        <dbReference type="Google" id="ProtNLM"/>
    </source>
</evidence>
<gene>
    <name evidence="1" type="ORF">SAMN02745119_01628</name>
</gene>
<dbReference type="Proteomes" id="UP000190102">
    <property type="component" value="Unassembled WGS sequence"/>
</dbReference>
<name>A0A1T4NGZ1_9BACT</name>
<accession>A0A1T4NGZ1</accession>
<evidence type="ECO:0000313" key="2">
    <source>
        <dbReference type="Proteomes" id="UP000190102"/>
    </source>
</evidence>